<organism evidence="2 3">
    <name type="scientific">Rhodovibrio salinarum</name>
    <dbReference type="NCBI Taxonomy" id="1087"/>
    <lineage>
        <taxon>Bacteria</taxon>
        <taxon>Pseudomonadati</taxon>
        <taxon>Pseudomonadota</taxon>
        <taxon>Alphaproteobacteria</taxon>
        <taxon>Rhodospirillales</taxon>
        <taxon>Rhodovibrionaceae</taxon>
        <taxon>Rhodovibrio</taxon>
    </lineage>
</organism>
<evidence type="ECO:0000313" key="3">
    <source>
        <dbReference type="Proteomes" id="UP000778970"/>
    </source>
</evidence>
<keyword evidence="3" id="KW-1185">Reference proteome</keyword>
<dbReference type="EMBL" id="NRRE01000013">
    <property type="protein sequence ID" value="MBK1696281.1"/>
    <property type="molecule type" value="Genomic_DNA"/>
</dbReference>
<name>A0A934UZ96_9PROT</name>
<dbReference type="AlphaFoldDB" id="A0A934UZ96"/>
<reference evidence="2" key="1">
    <citation type="submission" date="2017-08" db="EMBL/GenBank/DDBJ databases">
        <authorList>
            <person name="Imhoff J.F."/>
            <person name="Rahn T."/>
            <person name="Kuenzel S."/>
            <person name="Neulinger S.C."/>
        </authorList>
    </citation>
    <scope>NUCLEOTIDE SEQUENCE</scope>
    <source>
        <strain evidence="2">DSM 9154</strain>
    </source>
</reference>
<feature type="region of interest" description="Disordered" evidence="1">
    <location>
        <begin position="251"/>
        <end position="295"/>
    </location>
</feature>
<dbReference type="InterPro" id="IPR019027">
    <property type="entry name" value="Pilus_biogenesis_CpaD-related"/>
</dbReference>
<protein>
    <recommendedName>
        <fullName evidence="4">Pilus assembly protein CpaD</fullName>
    </recommendedName>
</protein>
<evidence type="ECO:0008006" key="4">
    <source>
        <dbReference type="Google" id="ProtNLM"/>
    </source>
</evidence>
<accession>A0A934UZ96</accession>
<gene>
    <name evidence="2" type="ORF">CKO21_03375</name>
</gene>
<comment type="caution">
    <text evidence="2">The sequence shown here is derived from an EMBL/GenBank/DDBJ whole genome shotgun (WGS) entry which is preliminary data.</text>
</comment>
<evidence type="ECO:0000256" key="1">
    <source>
        <dbReference type="SAM" id="MobiDB-lite"/>
    </source>
</evidence>
<dbReference type="Pfam" id="PF09476">
    <property type="entry name" value="Pilus_CpaD"/>
    <property type="match status" value="1"/>
</dbReference>
<dbReference type="Proteomes" id="UP000778970">
    <property type="component" value="Unassembled WGS sequence"/>
</dbReference>
<evidence type="ECO:0000313" key="2">
    <source>
        <dbReference type="EMBL" id="MBK1696281.1"/>
    </source>
</evidence>
<sequence length="295" mass="31558">MTSSESSSAGCRARTAARGWPPGTSWTASHWPAPSASCWKNRESWPVTVRFPRVLCLVGVSAVLTAATALTGCGYPVTPPDAVGPQAHKLGVERTLYRHDVAFPGDTSDLSAGERAALDRFLRDSGADRQATVVVAAAPTSGDIAERRRQQVVRLLRQRGFAPRASDPLLDTAGPGDGDVLVRIARYHVVLPDCPDYSRTRISDNSNLPSSNFGCADRRNLGLMVANPRDLLRGREMGPVSGARTAIPVRDYHDGRSYTPSFLNDDRGANVAADKEASSGNYRPTGNGSKEGMAQ</sequence>
<proteinExistence type="predicted"/>
<reference evidence="2" key="2">
    <citation type="journal article" date="2020" name="Microorganisms">
        <title>Osmotic Adaptation and Compatible Solute Biosynthesis of Phototrophic Bacteria as Revealed from Genome Analyses.</title>
        <authorList>
            <person name="Imhoff J.F."/>
            <person name="Rahn T."/>
            <person name="Kunzel S."/>
            <person name="Keller A."/>
            <person name="Neulinger S.C."/>
        </authorList>
    </citation>
    <scope>NUCLEOTIDE SEQUENCE</scope>
    <source>
        <strain evidence="2">DSM 9154</strain>
    </source>
</reference>
<feature type="compositionally biased region" description="Basic and acidic residues" evidence="1">
    <location>
        <begin position="264"/>
        <end position="277"/>
    </location>
</feature>
<feature type="compositionally biased region" description="Polar residues" evidence="1">
    <location>
        <begin position="278"/>
        <end position="288"/>
    </location>
</feature>
<feature type="region of interest" description="Disordered" evidence="1">
    <location>
        <begin position="1"/>
        <end position="33"/>
    </location>
</feature>